<keyword evidence="6" id="KW-0378">Hydrolase</keyword>
<evidence type="ECO:0000313" key="12">
    <source>
        <dbReference type="EMBL" id="KXN75066.1"/>
    </source>
</evidence>
<dbReference type="GO" id="GO:0000110">
    <property type="term" value="C:nucleotide-excision repair factor 1 complex"/>
    <property type="evidence" value="ECO:0007669"/>
    <property type="project" value="EnsemblFungi"/>
</dbReference>
<evidence type="ECO:0000256" key="2">
    <source>
        <dbReference type="ARBA" id="ARBA00010015"/>
    </source>
</evidence>
<evidence type="ECO:0000256" key="5">
    <source>
        <dbReference type="ARBA" id="ARBA00022763"/>
    </source>
</evidence>
<dbReference type="Gene3D" id="1.10.150.20">
    <property type="entry name" value="5' to 3' exonuclease, C-terminal subdomain"/>
    <property type="match status" value="1"/>
</dbReference>
<sequence>MKELLNYQKQILTQLSSEDNLVVLAPGLGLSQILMPLIQLYNNEKHLVLLLNSEASSLPAQMVGNCPLKSINTGSTPTQRQELYKQGGVLIVTGTILSTDMLSNKIPIDKITGLIILKSHLLKPNCKEEFAIRMYREKNQDGFIYGFSENPVQLSSGFNNLEKTLKLLQIRNCLLFPRFNTQVSEELDQNAPSVVELRVKLTKSMALIQQSILDCLEICLSEVKRCKLLMDVEDELNIEFAISKTFVPWLRSKLKSFWHKVGFKTSQAIDDLVKLRNLLEYLIQYDSITFLKVLHLVIMSSNLSSSPSNWVLSDSANALMIAAQSRVYIKKEKDGNQEIVPTLEEQPKWKQIKQLIGEIELEIDHNPNKSDESIKVLILGEDPQACKQIESYLEDYELGPDEAHPMLKSRYDQFWLWKEATSNLKQNITKPGGSSCATAPPQTISRPPPANKRRRVRGSSQAAAAPNTTTVKHEFDDIGSEVSGKPIDLTQEEEPSIDLTVEESEEDIVLKGLTEEFGVLTGSPNTVELIIKPLQSEANESDILTRLQPQYIILTVPHPSFIRQVEVYQSLNPELNVKLYFLVYRDSFEEQNFLLQIRKEKESFEKLILDKANIVVPHQAPGGVTSSEYLINLSEQATRIAGGQKNNLKSVIADMREFRIVGDYVLSPDHCVERKSLPDLIQSISSGRLYGQVEAMSQYYKYPILLIEFDEAKAFTLESMGGDPRFPVNDNSVKTKLVLLTLTFPKLKIIWSSSNQMSTQYFDDIKKEYPEPDLETSTNIGAVSGGDTHGYKVEDVSHDILLSLPGINYQNVVKVKAKVNSLRELSKLDLSEMIELLDSKVNGTKLNSFFNLNFNNLPK</sequence>
<dbReference type="Proteomes" id="UP000070444">
    <property type="component" value="Unassembled WGS sequence"/>
</dbReference>
<organism evidence="12 13">
    <name type="scientific">Conidiobolus coronatus (strain ATCC 28846 / CBS 209.66 / NRRL 28638)</name>
    <name type="common">Delacroixia coronata</name>
    <dbReference type="NCBI Taxonomy" id="796925"/>
    <lineage>
        <taxon>Eukaryota</taxon>
        <taxon>Fungi</taxon>
        <taxon>Fungi incertae sedis</taxon>
        <taxon>Zoopagomycota</taxon>
        <taxon>Entomophthoromycotina</taxon>
        <taxon>Entomophthoromycetes</taxon>
        <taxon>Entomophthorales</taxon>
        <taxon>Ancylistaceae</taxon>
        <taxon>Conidiobolus</taxon>
    </lineage>
</organism>
<evidence type="ECO:0000256" key="4">
    <source>
        <dbReference type="ARBA" id="ARBA00022759"/>
    </source>
</evidence>
<evidence type="ECO:0000313" key="13">
    <source>
        <dbReference type="Proteomes" id="UP000070444"/>
    </source>
</evidence>
<dbReference type="GO" id="GO:1901255">
    <property type="term" value="P:nucleotide-excision repair involved in interstrand cross-link repair"/>
    <property type="evidence" value="ECO:0007669"/>
    <property type="project" value="EnsemblFungi"/>
</dbReference>
<dbReference type="STRING" id="796925.A0A137PJ89"/>
<evidence type="ECO:0000256" key="1">
    <source>
        <dbReference type="ARBA" id="ARBA00004123"/>
    </source>
</evidence>
<gene>
    <name evidence="12" type="ORF">CONCODRAFT_14399</name>
</gene>
<dbReference type="InterPro" id="IPR010994">
    <property type="entry name" value="RuvA_2-like"/>
</dbReference>
<comment type="similarity">
    <text evidence="2">Belongs to the XPF family.</text>
</comment>
<reference evidence="12 13" key="1">
    <citation type="journal article" date="2015" name="Genome Biol. Evol.">
        <title>Phylogenomic analyses indicate that early fungi evolved digesting cell walls of algal ancestors of land plants.</title>
        <authorList>
            <person name="Chang Y."/>
            <person name="Wang S."/>
            <person name="Sekimoto S."/>
            <person name="Aerts A.L."/>
            <person name="Choi C."/>
            <person name="Clum A."/>
            <person name="LaButti K.M."/>
            <person name="Lindquist E.A."/>
            <person name="Yee Ngan C."/>
            <person name="Ohm R.A."/>
            <person name="Salamov A.A."/>
            <person name="Grigoriev I.V."/>
            <person name="Spatafora J.W."/>
            <person name="Berbee M.L."/>
        </authorList>
    </citation>
    <scope>NUCLEOTIDE SEQUENCE [LARGE SCALE GENOMIC DNA]</scope>
    <source>
        <strain evidence="12 13">NRRL 28638</strain>
    </source>
</reference>
<dbReference type="SUPFAM" id="SSF47781">
    <property type="entry name" value="RuvA domain 2-like"/>
    <property type="match status" value="1"/>
</dbReference>
<dbReference type="InterPro" id="IPR006166">
    <property type="entry name" value="ERCC4_domain"/>
</dbReference>
<comment type="subcellular location">
    <subcellularLocation>
        <location evidence="1">Nucleus</location>
    </subcellularLocation>
</comment>
<keyword evidence="7" id="KW-0238">DNA-binding</keyword>
<evidence type="ECO:0000256" key="7">
    <source>
        <dbReference type="ARBA" id="ARBA00023125"/>
    </source>
</evidence>
<dbReference type="GO" id="GO:1990599">
    <property type="term" value="F:3' overhang single-stranded DNA endodeoxyribonuclease activity"/>
    <property type="evidence" value="ECO:0007669"/>
    <property type="project" value="EnsemblFungi"/>
</dbReference>
<evidence type="ECO:0000256" key="6">
    <source>
        <dbReference type="ARBA" id="ARBA00022801"/>
    </source>
</evidence>
<dbReference type="Gene3D" id="3.40.50.300">
    <property type="entry name" value="P-loop containing nucleotide triphosphate hydrolases"/>
    <property type="match status" value="1"/>
</dbReference>
<keyword evidence="8" id="KW-0234">DNA repair</keyword>
<dbReference type="PANTHER" id="PTHR10150:SF0">
    <property type="entry name" value="DNA REPAIR ENDONUCLEASE XPF"/>
    <property type="match status" value="1"/>
</dbReference>
<keyword evidence="13" id="KW-1185">Reference proteome</keyword>
<dbReference type="Gene3D" id="3.40.50.10130">
    <property type="match status" value="1"/>
</dbReference>
<keyword evidence="3" id="KW-0540">Nuclease</keyword>
<dbReference type="InterPro" id="IPR027417">
    <property type="entry name" value="P-loop_NTPase"/>
</dbReference>
<proteinExistence type="inferred from homology"/>
<dbReference type="GO" id="GO:0007534">
    <property type="term" value="P:gene conversion at mating-type locus"/>
    <property type="evidence" value="ECO:0007669"/>
    <property type="project" value="EnsemblFungi"/>
</dbReference>
<keyword evidence="5" id="KW-0227">DNA damage</keyword>
<evidence type="ECO:0000256" key="9">
    <source>
        <dbReference type="ARBA" id="ARBA00023242"/>
    </source>
</evidence>
<feature type="domain" description="ERCC4" evidence="11">
    <location>
        <begin position="606"/>
        <end position="711"/>
    </location>
</feature>
<accession>A0A137PJ89</accession>
<dbReference type="GO" id="GO:0045002">
    <property type="term" value="P:double-strand break repair via single-strand annealing"/>
    <property type="evidence" value="ECO:0007669"/>
    <property type="project" value="EnsemblFungi"/>
</dbReference>
<evidence type="ECO:0000256" key="10">
    <source>
        <dbReference type="SAM" id="MobiDB-lite"/>
    </source>
</evidence>
<evidence type="ECO:0000256" key="3">
    <source>
        <dbReference type="ARBA" id="ARBA00022722"/>
    </source>
</evidence>
<dbReference type="InterPro" id="IPR011335">
    <property type="entry name" value="Restrct_endonuc-II-like"/>
</dbReference>
<dbReference type="PANTHER" id="PTHR10150">
    <property type="entry name" value="DNA REPAIR ENDONUCLEASE XPF"/>
    <property type="match status" value="1"/>
</dbReference>
<evidence type="ECO:0000259" key="11">
    <source>
        <dbReference type="SMART" id="SM00891"/>
    </source>
</evidence>
<dbReference type="SMART" id="SM00891">
    <property type="entry name" value="ERCC4"/>
    <property type="match status" value="1"/>
</dbReference>
<dbReference type="GO" id="GO:0003684">
    <property type="term" value="F:damaged DNA binding"/>
    <property type="evidence" value="ECO:0007669"/>
    <property type="project" value="TreeGrafter"/>
</dbReference>
<name>A0A137PJ89_CONC2</name>
<evidence type="ECO:0000256" key="8">
    <source>
        <dbReference type="ARBA" id="ARBA00023204"/>
    </source>
</evidence>
<dbReference type="OMA" id="THILDIM"/>
<dbReference type="InterPro" id="IPR047520">
    <property type="entry name" value="XPF_nuclease"/>
</dbReference>
<dbReference type="EMBL" id="KQ964418">
    <property type="protein sequence ID" value="KXN75066.1"/>
    <property type="molecule type" value="Genomic_DNA"/>
</dbReference>
<protein>
    <recommendedName>
        <fullName evidence="11">ERCC4 domain-containing protein</fullName>
    </recommendedName>
</protein>
<keyword evidence="9" id="KW-0539">Nucleus</keyword>
<dbReference type="GO" id="GO:0000724">
    <property type="term" value="P:double-strand break repair via homologous recombination"/>
    <property type="evidence" value="ECO:0007669"/>
    <property type="project" value="EnsemblFungi"/>
</dbReference>
<dbReference type="CDD" id="cd20078">
    <property type="entry name" value="XPF_nuclease_XPF_euk"/>
    <property type="match status" value="1"/>
</dbReference>
<feature type="compositionally biased region" description="Polar residues" evidence="10">
    <location>
        <begin position="458"/>
        <end position="470"/>
    </location>
</feature>
<dbReference type="Pfam" id="PF02732">
    <property type="entry name" value="ERCC4"/>
    <property type="match status" value="1"/>
</dbReference>
<feature type="compositionally biased region" description="Polar residues" evidence="10">
    <location>
        <begin position="435"/>
        <end position="445"/>
    </location>
</feature>
<dbReference type="AlphaFoldDB" id="A0A137PJ89"/>
<dbReference type="GO" id="GO:0000712">
    <property type="term" value="P:resolution of meiotic recombination intermediates"/>
    <property type="evidence" value="ECO:0007669"/>
    <property type="project" value="TreeGrafter"/>
</dbReference>
<dbReference type="SUPFAM" id="SSF52980">
    <property type="entry name" value="Restriction endonuclease-like"/>
    <property type="match status" value="1"/>
</dbReference>
<feature type="region of interest" description="Disordered" evidence="10">
    <location>
        <begin position="426"/>
        <end position="471"/>
    </location>
</feature>
<dbReference type="FunFam" id="3.40.50.10130:FF:000002">
    <property type="entry name" value="DNA repair endonuclease XPF"/>
    <property type="match status" value="1"/>
</dbReference>
<keyword evidence="4" id="KW-0255">Endonuclease</keyword>
<dbReference type="GO" id="GO:0003697">
    <property type="term" value="F:single-stranded DNA binding"/>
    <property type="evidence" value="ECO:0007669"/>
    <property type="project" value="TreeGrafter"/>
</dbReference>
<dbReference type="OrthoDB" id="361020at2759"/>